<dbReference type="PANTHER" id="PTHR43107">
    <property type="entry name" value="LONG-CHAIN FATTY ACID TRANSPORT PROTEIN"/>
    <property type="match status" value="1"/>
</dbReference>
<evidence type="ECO:0000259" key="5">
    <source>
        <dbReference type="Pfam" id="PF00501"/>
    </source>
</evidence>
<proteinExistence type="inferred from homology"/>
<feature type="domain" description="AMP-dependent synthetase/ligase" evidence="5">
    <location>
        <begin position="26"/>
        <end position="340"/>
    </location>
</feature>
<dbReference type="InterPro" id="IPR000873">
    <property type="entry name" value="AMP-dep_synth/lig_dom"/>
</dbReference>
<evidence type="ECO:0000256" key="2">
    <source>
        <dbReference type="ARBA" id="ARBA00022598"/>
    </source>
</evidence>
<dbReference type="InterPro" id="IPR045851">
    <property type="entry name" value="AMP-bd_C_sf"/>
</dbReference>
<dbReference type="GO" id="GO:0005886">
    <property type="term" value="C:plasma membrane"/>
    <property type="evidence" value="ECO:0007669"/>
    <property type="project" value="TreeGrafter"/>
</dbReference>
<organism evidence="6">
    <name type="scientific">freshwater metagenome</name>
    <dbReference type="NCBI Taxonomy" id="449393"/>
    <lineage>
        <taxon>unclassified sequences</taxon>
        <taxon>metagenomes</taxon>
        <taxon>ecological metagenomes</taxon>
    </lineage>
</organism>
<comment type="similarity">
    <text evidence="1">Belongs to the ATP-dependent AMP-binding enzyme family.</text>
</comment>
<keyword evidence="3" id="KW-0547">Nucleotide-binding</keyword>
<dbReference type="Gene3D" id="3.40.50.12780">
    <property type="entry name" value="N-terminal domain of ligase-like"/>
    <property type="match status" value="1"/>
</dbReference>
<dbReference type="InterPro" id="IPR042099">
    <property type="entry name" value="ANL_N_sf"/>
</dbReference>
<reference evidence="6" key="1">
    <citation type="submission" date="2020-05" db="EMBL/GenBank/DDBJ databases">
        <authorList>
            <person name="Chiriac C."/>
            <person name="Salcher M."/>
            <person name="Ghai R."/>
            <person name="Kavagutti S V."/>
        </authorList>
    </citation>
    <scope>NUCLEOTIDE SEQUENCE</scope>
</reference>
<evidence type="ECO:0000256" key="4">
    <source>
        <dbReference type="ARBA" id="ARBA00022840"/>
    </source>
</evidence>
<evidence type="ECO:0000313" key="6">
    <source>
        <dbReference type="EMBL" id="CAB4725509.1"/>
    </source>
</evidence>
<dbReference type="AlphaFoldDB" id="A0A6J6RSV3"/>
<gene>
    <name evidence="6" type="ORF">UFOPK2761_00123</name>
</gene>
<dbReference type="InterPro" id="IPR020845">
    <property type="entry name" value="AMP-binding_CS"/>
</dbReference>
<accession>A0A6J6RSV3</accession>
<dbReference type="GO" id="GO:0004467">
    <property type="term" value="F:long-chain fatty acid-CoA ligase activity"/>
    <property type="evidence" value="ECO:0007669"/>
    <property type="project" value="TreeGrafter"/>
</dbReference>
<keyword evidence="2" id="KW-0436">Ligase</keyword>
<dbReference type="PANTHER" id="PTHR43107:SF15">
    <property type="entry name" value="FATTY ACID TRANSPORT PROTEIN 3, ISOFORM A"/>
    <property type="match status" value="1"/>
</dbReference>
<dbReference type="EMBL" id="CAEZYQ010000001">
    <property type="protein sequence ID" value="CAB4725509.1"/>
    <property type="molecule type" value="Genomic_DNA"/>
</dbReference>
<dbReference type="PROSITE" id="PS00455">
    <property type="entry name" value="AMP_BINDING"/>
    <property type="match status" value="1"/>
</dbReference>
<dbReference type="Pfam" id="PF00501">
    <property type="entry name" value="AMP-binding"/>
    <property type="match status" value="1"/>
</dbReference>
<evidence type="ECO:0000256" key="3">
    <source>
        <dbReference type="ARBA" id="ARBA00022741"/>
    </source>
</evidence>
<protein>
    <submittedName>
        <fullName evidence="6">Unannotated protein</fullName>
    </submittedName>
</protein>
<name>A0A6J6RSV3_9ZZZZ</name>
<dbReference type="GO" id="GO:0005524">
    <property type="term" value="F:ATP binding"/>
    <property type="evidence" value="ECO:0007669"/>
    <property type="project" value="UniProtKB-KW"/>
</dbReference>
<dbReference type="GO" id="GO:0044539">
    <property type="term" value="P:long-chain fatty acid import into cell"/>
    <property type="evidence" value="ECO:0007669"/>
    <property type="project" value="TreeGrafter"/>
</dbReference>
<keyword evidence="4" id="KW-0067">ATP-binding</keyword>
<dbReference type="SUPFAM" id="SSF56801">
    <property type="entry name" value="Acetyl-CoA synthetase-like"/>
    <property type="match status" value="1"/>
</dbReference>
<evidence type="ECO:0000256" key="1">
    <source>
        <dbReference type="ARBA" id="ARBA00006432"/>
    </source>
</evidence>
<sequence length="539" mass="57591">MVEQRAQRAGVETLRDLLLARRDDPRPGLLFEDEQLSWAEVVAEGCDRAAALHSLLDPDRPPHVGVLLENTPDFLLTLGAAALGGLVVVGLNPTRRGEGLAGDVRRTDCQLVLTDAGHADLLGDVGVPVVPVESPDWSDLLERHRGAPVPEADVDADTLVMLIFTSGTSGDPKAVRVTQAKVAGPGTMLAERFGLGPEDVAYLSMPLFHSNAVMAGWGPALAGGATVALARRFSASGFLPDVRRFGATYANYVGKPLTYVLGTPERADDADNPLRLVFGNEANERAIAEFGRRFGCTVVDSYSSTENAVVVQRRPDMPPGALGWPLPGVAVLHEDGSPVADAAFDADGRLLNAEKAIGQLVNTTGRGAFAGYYDDPAAEAERMRGGMYWSGDLAYRDADGWVYFAGRTADWLRVDGENLAAAPLERIWLRHPAVEQAAVYAVADPGPMGVGDQVVAALVTSRPLSAEEVGAFLDSQGDLPTKGRPRWVRLLADLDELPRTATTKVLKRDLAAQGPVAGRGRLLERDERGTTYVEVLDRV</sequence>
<dbReference type="GO" id="GO:0005324">
    <property type="term" value="F:long-chain fatty acid transmembrane transporter activity"/>
    <property type="evidence" value="ECO:0007669"/>
    <property type="project" value="TreeGrafter"/>
</dbReference>
<dbReference type="Gene3D" id="3.30.300.30">
    <property type="match status" value="1"/>
</dbReference>